<keyword evidence="9" id="KW-1185">Reference proteome</keyword>
<sequence>MKSFIKIILFSLSVTSFYCHANCTLNGSTITQTVSPTSFTVQRDTPIGSVVKTIDLPLSNQQMGGCSSGAATNYYRFIYNGAQPSGYPHYYKTPVVGIAMSATTTGMNGGLFGYYDNPQFVDSFSGPIGIYTGTKTTISFIKIADVVPGVLPAGQIGTWTADSGSTFMNLFMNSLSISQVACSINTPALIFPIGNVLVSSFGSSIGTTPAVAQNTQNLGLNCNPGANINVSLSGTQNPDVSTTSVLALTGQGGANVAKGVGVQILYNSSPLVLNSRIVLKTSSGGQETFPLTARYYQTKTTVATGTANASATLNITYQ</sequence>
<evidence type="ECO:0000256" key="5">
    <source>
        <dbReference type="SAM" id="SignalP"/>
    </source>
</evidence>
<evidence type="ECO:0000313" key="8">
    <source>
        <dbReference type="EMBL" id="WMY75332.1"/>
    </source>
</evidence>
<proteinExistence type="inferred from homology"/>
<dbReference type="EMBL" id="CP133838">
    <property type="protein sequence ID" value="WMY75332.1"/>
    <property type="molecule type" value="Genomic_DNA"/>
</dbReference>
<keyword evidence="4" id="KW-0281">Fimbrium</keyword>
<evidence type="ECO:0000313" key="9">
    <source>
        <dbReference type="Proteomes" id="UP001246690"/>
    </source>
</evidence>
<evidence type="ECO:0000256" key="4">
    <source>
        <dbReference type="ARBA" id="ARBA00023263"/>
    </source>
</evidence>
<dbReference type="Gene3D" id="2.60.40.3310">
    <property type="match status" value="1"/>
</dbReference>
<evidence type="ECO:0000256" key="3">
    <source>
        <dbReference type="ARBA" id="ARBA00022729"/>
    </source>
</evidence>
<dbReference type="InterPro" id="IPR000259">
    <property type="entry name" value="Adhesion_dom_fimbrial"/>
</dbReference>
<comment type="subcellular location">
    <subcellularLocation>
        <location evidence="1">Fimbrium</location>
    </subcellularLocation>
</comment>
<accession>A0ABY9SCU4</accession>
<dbReference type="Gene3D" id="2.60.40.1090">
    <property type="entry name" value="Fimbrial-type adhesion domain"/>
    <property type="match status" value="1"/>
</dbReference>
<dbReference type="PANTHER" id="PTHR33420:SF12">
    <property type="entry name" value="FIMBRIN-LIKE PROTEIN FIMI-RELATED"/>
    <property type="match status" value="1"/>
</dbReference>
<evidence type="ECO:0000256" key="1">
    <source>
        <dbReference type="ARBA" id="ARBA00004561"/>
    </source>
</evidence>
<organism evidence="8 9">
    <name type="scientific">Buttiauxella selenatireducens</name>
    <dbReference type="NCBI Taxonomy" id="3073902"/>
    <lineage>
        <taxon>Bacteria</taxon>
        <taxon>Pseudomonadati</taxon>
        <taxon>Pseudomonadota</taxon>
        <taxon>Gammaproteobacteria</taxon>
        <taxon>Enterobacterales</taxon>
        <taxon>Enterobacteriaceae</taxon>
        <taxon>Buttiauxella</taxon>
    </lineage>
</organism>
<keyword evidence="3 5" id="KW-0732">Signal</keyword>
<dbReference type="RefSeq" id="WP_309877719.1">
    <property type="nucleotide sequence ID" value="NZ_CP133838.1"/>
</dbReference>
<feature type="domain" description="Fimbrial-type adhesion" evidence="6">
    <location>
        <begin position="177"/>
        <end position="318"/>
    </location>
</feature>
<dbReference type="InterPro" id="IPR050263">
    <property type="entry name" value="Bact_Fimbrial_Adh_Pro"/>
</dbReference>
<name>A0ABY9SCU4_9ENTR</name>
<dbReference type="Pfam" id="PF22003">
    <property type="entry name" value="MrkDrd"/>
    <property type="match status" value="1"/>
</dbReference>
<dbReference type="SUPFAM" id="SSF49401">
    <property type="entry name" value="Bacterial adhesins"/>
    <property type="match status" value="1"/>
</dbReference>
<protein>
    <submittedName>
        <fullName evidence="8">Fimbrial protein</fullName>
    </submittedName>
</protein>
<reference evidence="8 9" key="1">
    <citation type="submission" date="2023-09" db="EMBL/GenBank/DDBJ databases">
        <title>Buttiauxella selenatireducens sp. nov., isolated from the rhizosphere of Cardamine hupingshanesis.</title>
        <authorList>
            <person name="Zhang S."/>
            <person name="Xu Z."/>
            <person name="Wang H."/>
            <person name="Guo Y."/>
        </authorList>
    </citation>
    <scope>NUCLEOTIDE SEQUENCE [LARGE SCALE GENOMIC DNA]</scope>
    <source>
        <strain evidence="8 9">R73</strain>
    </source>
</reference>
<dbReference type="Proteomes" id="UP001246690">
    <property type="component" value="Chromosome"/>
</dbReference>
<dbReference type="Pfam" id="PF00419">
    <property type="entry name" value="Fimbrial"/>
    <property type="match status" value="1"/>
</dbReference>
<dbReference type="InterPro" id="IPR054160">
    <property type="entry name" value="MrkD_recept-bd"/>
</dbReference>
<comment type="similarity">
    <text evidence="2">Belongs to the fimbrial protein family.</text>
</comment>
<evidence type="ECO:0000256" key="2">
    <source>
        <dbReference type="ARBA" id="ARBA00006671"/>
    </source>
</evidence>
<dbReference type="PANTHER" id="PTHR33420">
    <property type="entry name" value="FIMBRIAL SUBUNIT ELFA-RELATED"/>
    <property type="match status" value="1"/>
</dbReference>
<evidence type="ECO:0000259" key="7">
    <source>
        <dbReference type="Pfam" id="PF22003"/>
    </source>
</evidence>
<feature type="signal peptide" evidence="5">
    <location>
        <begin position="1"/>
        <end position="21"/>
    </location>
</feature>
<feature type="domain" description="MrkD-like receptor binding" evidence="7">
    <location>
        <begin position="40"/>
        <end position="160"/>
    </location>
</feature>
<dbReference type="InterPro" id="IPR036937">
    <property type="entry name" value="Adhesion_dom_fimbrial_sf"/>
</dbReference>
<gene>
    <name evidence="8" type="ORF">RHD99_05015</name>
</gene>
<feature type="chain" id="PRO_5046566588" evidence="5">
    <location>
        <begin position="22"/>
        <end position="318"/>
    </location>
</feature>
<dbReference type="InterPro" id="IPR008966">
    <property type="entry name" value="Adhesion_dom_sf"/>
</dbReference>
<evidence type="ECO:0000259" key="6">
    <source>
        <dbReference type="Pfam" id="PF00419"/>
    </source>
</evidence>